<keyword evidence="2 4" id="KW-0238">DNA-binding</keyword>
<dbReference type="GO" id="GO:0051301">
    <property type="term" value="P:cell division"/>
    <property type="evidence" value="ECO:0007669"/>
    <property type="project" value="UniProtKB-UniRule"/>
</dbReference>
<dbReference type="PANTHER" id="PTHR37307:SF1">
    <property type="entry name" value="CELL DIVISION PROTEIN WHIA-RELATED"/>
    <property type="match status" value="1"/>
</dbReference>
<dbReference type="AlphaFoldDB" id="A0A1M5X1Q7"/>
<evidence type="ECO:0000256" key="2">
    <source>
        <dbReference type="ARBA" id="ARBA00023125"/>
    </source>
</evidence>
<dbReference type="InterPro" id="IPR003802">
    <property type="entry name" value="Sporulation_regulator_WhiA"/>
</dbReference>
<feature type="domain" description="Sporulation regulator WhiA C-terminal" evidence="5">
    <location>
        <begin position="214"/>
        <end position="294"/>
    </location>
</feature>
<evidence type="ECO:0000256" key="1">
    <source>
        <dbReference type="ARBA" id="ARBA00022618"/>
    </source>
</evidence>
<dbReference type="Pfam" id="PF02650">
    <property type="entry name" value="HTH_WhiA"/>
    <property type="match status" value="1"/>
</dbReference>
<feature type="domain" description="WhiA LAGLIDADG-like" evidence="6">
    <location>
        <begin position="121"/>
        <end position="211"/>
    </location>
</feature>
<gene>
    <name evidence="4" type="primary">whiA</name>
    <name evidence="7" type="ORF">SAMN02745823_01529</name>
</gene>
<evidence type="ECO:0000256" key="3">
    <source>
        <dbReference type="ARBA" id="ARBA00023306"/>
    </source>
</evidence>
<evidence type="ECO:0000256" key="4">
    <source>
        <dbReference type="HAMAP-Rule" id="MF_01420"/>
    </source>
</evidence>
<keyword evidence="3 4" id="KW-0131">Cell cycle</keyword>
<dbReference type="InterPro" id="IPR039518">
    <property type="entry name" value="WhiA_LAGLIDADG_dom"/>
</dbReference>
<dbReference type="Gene3D" id="3.10.28.10">
    <property type="entry name" value="Homing endonucleases"/>
    <property type="match status" value="1"/>
</dbReference>
<comment type="similarity">
    <text evidence="4">Belongs to the WhiA family.</text>
</comment>
<dbReference type="EMBL" id="FQXV01000004">
    <property type="protein sequence ID" value="SHH93731.1"/>
    <property type="molecule type" value="Genomic_DNA"/>
</dbReference>
<organism evidence="7 8">
    <name type="scientific">Sporobacter termitidis DSM 10068</name>
    <dbReference type="NCBI Taxonomy" id="1123282"/>
    <lineage>
        <taxon>Bacteria</taxon>
        <taxon>Bacillati</taxon>
        <taxon>Bacillota</taxon>
        <taxon>Clostridia</taxon>
        <taxon>Eubacteriales</taxon>
        <taxon>Oscillospiraceae</taxon>
        <taxon>Sporobacter</taxon>
    </lineage>
</organism>
<dbReference type="InterPro" id="IPR023054">
    <property type="entry name" value="Sporulation_regulator_WhiA_C"/>
</dbReference>
<dbReference type="Pfam" id="PF14527">
    <property type="entry name" value="LAGLIDADG_WhiA"/>
    <property type="match status" value="1"/>
</dbReference>
<dbReference type="RefSeq" id="WP_073077339.1">
    <property type="nucleotide sequence ID" value="NZ_FQXV01000004.1"/>
</dbReference>
<evidence type="ECO:0000313" key="8">
    <source>
        <dbReference type="Proteomes" id="UP000183995"/>
    </source>
</evidence>
<proteinExistence type="inferred from homology"/>
<name>A0A1M5X1Q7_9FIRM</name>
<dbReference type="STRING" id="1123282.SAMN02745823_01529"/>
<dbReference type="OrthoDB" id="401278at2"/>
<evidence type="ECO:0000259" key="6">
    <source>
        <dbReference type="Pfam" id="PF14527"/>
    </source>
</evidence>
<evidence type="ECO:0000259" key="5">
    <source>
        <dbReference type="Pfam" id="PF02650"/>
    </source>
</evidence>
<dbReference type="PANTHER" id="PTHR37307">
    <property type="entry name" value="CELL DIVISION PROTEIN WHIA-RELATED"/>
    <property type="match status" value="1"/>
</dbReference>
<dbReference type="SUPFAM" id="SSF55608">
    <property type="entry name" value="Homing endonucleases"/>
    <property type="match status" value="1"/>
</dbReference>
<dbReference type="Proteomes" id="UP000183995">
    <property type="component" value="Unassembled WGS sequence"/>
</dbReference>
<sequence length="306" mass="34362">MSFSYDAKAELCKDPIGRKCCAIAESYGLLLYCNTFSDREIRIITESRELAQRLPKLFKRAFNLTFDLIPQGGEKGGKQTFLIISPDKLRTIFEAFGLADSKMLAHHLNLSVLEDDCCRPSFLRGAFLAGGSVTDPAKRYHLELVTDHYNVSRETYSLLLEMGFEPKEATRKGNFIIYFKQSTSIEDFLTTLGAPISAMELMSRKIEKDMRNAVNRKVNCDTANVSKTVDAAFLQIEAIEKLRTETGLDSLPDKLRGTAVLRLENPEMSLNELAELSALTKSCLNHRLRKLVELGGKADNLLRGKH</sequence>
<dbReference type="GO" id="GO:0043937">
    <property type="term" value="P:regulation of sporulation"/>
    <property type="evidence" value="ECO:0007669"/>
    <property type="project" value="InterPro"/>
</dbReference>
<dbReference type="InterPro" id="IPR027434">
    <property type="entry name" value="Homing_endonucl"/>
</dbReference>
<dbReference type="HAMAP" id="MF_01420">
    <property type="entry name" value="HTH_type_WhiA"/>
    <property type="match status" value="1"/>
</dbReference>
<keyword evidence="1 4" id="KW-0132">Cell division</keyword>
<comment type="function">
    <text evidence="4">Involved in cell division and chromosome segregation.</text>
</comment>
<reference evidence="7 8" key="1">
    <citation type="submission" date="2016-11" db="EMBL/GenBank/DDBJ databases">
        <authorList>
            <person name="Jaros S."/>
            <person name="Januszkiewicz K."/>
            <person name="Wedrychowicz H."/>
        </authorList>
    </citation>
    <scope>NUCLEOTIDE SEQUENCE [LARGE SCALE GENOMIC DNA]</scope>
    <source>
        <strain evidence="7 8">DSM 10068</strain>
    </source>
</reference>
<evidence type="ECO:0000313" key="7">
    <source>
        <dbReference type="EMBL" id="SHH93731.1"/>
    </source>
</evidence>
<dbReference type="NCBIfam" id="TIGR00647">
    <property type="entry name" value="DNA_bind_WhiA"/>
    <property type="match status" value="1"/>
</dbReference>
<protein>
    <recommendedName>
        <fullName evidence="4">Probable cell division protein WhiA</fullName>
    </recommendedName>
</protein>
<dbReference type="GO" id="GO:0003677">
    <property type="term" value="F:DNA binding"/>
    <property type="evidence" value="ECO:0007669"/>
    <property type="project" value="UniProtKB-UniRule"/>
</dbReference>
<keyword evidence="8" id="KW-1185">Reference proteome</keyword>
<accession>A0A1M5X1Q7</accession>